<sequence length="1521" mass="167998">MLPPGTNGRTGSSRVEVYYQQSVPPPLIPLPLFSPIPTPHLMPTSFSPTPIITSNPFSQPIPHPLSPAPTVLVSLRAIGCSQASSSGLSLHQYRKNLSCPSLDEAYTTTLGPRRPLRRKPKALNLNLVRSREITPLPSVTPLSTSPVSPSRSSAELAQTAQLLESHPVPCCEQRDFPTHSPYCSLTEETVILRRINTSPTVLNSSSGYHPSYPPRSPPPPYTSTAGIPSGSSRIRRLKAFRNQLKRIPAKLISHGKSCSESGLSLCSNQLKSQPNETQHQYRGVSFEILNRPKLPCLLSLTSDPNPTDLFKDNTSASLFNTMSAPGQSFPGSHPPLGEQTPLRRSSQVRSRSEERRPTPPRALFEDLPTAHSSITSRITSQRSNVFPLFPYIDHAVVDWELEQELAFEPTIEEHNIEFPSNQPGSPISYSVENEASEQTLKVLPPQEVALSPTPAPVEDDSDDDEGDIKNLDDSYSNTALSVTSAGQPSNYYSSLRSRSDSRLNGGAIRRNPSKVTKMQMPNHKRSISSPLDRLSKELEECFINDENAVSERTYPAPKHPFERSLEAADAAAHVQRQSSIYSTGDTLSELCNQALADSIHAGDGSGPYDIDPRLSDDFSYDHHHMRHCQYRLGSISSPNFSKPMHLRDSEHPEPSTRTSTLEFPISYSSVDNPNLHHSNWHTRRVDNTSNSSIPETIEIGPGTLQSSSITGIADYEFVDEEHDDMGPGSSQTASSRQLSVLGTLSTLKSRFRFPSTLSSSRSNGAKGGDGLKSQSFNMYALSAVYKKQVSDQMEGHGAFRSGEEKGENSKWYGQSDDNDGGYDDAQDWQTVACSQQFRSAIKCDFSRIDTGSSLANYSSYGSLANAEPKLWTMLTSPGEPQQQFPSCPFNTNPVALHTGQKGLAHSYKPHQNPELDQGVLLPENHHAHDHHNHSATAPVTTKAGLSFLDSNNSRRTPAPVLAASTAVTPAPLASSSSRYQHPTPLQKPHTHPFQHPPPVLDKGRGRLRKHSLYQQPTPSRFGPGPSGSGKFNFFDFSYHQQHQPQQQKQATTTAGAATTTTTKPCRWQQSSVTDSVGPAATATASSDWCTVSSSAQEVSASGQDPYPSYYPKENPLFSSRRRDTTTTTPVAQHTKNIARRKKAFSHKYPSMPKFGTEETKEANYENTSQHSLPLTASTHSAPRDYSSANRKQKEATSVPKMPERAHPTPRYDSTDRLILDQRSIPPTPPRYPYGHYYSIHSSSLASESRFQQQHGQQDARRPSVTGARTMSCGLRLLLTQDTITNHYSCRNNTDTNDQQDPNRCIRAPSRNDYVRERIRQLDEPINAAALQHARGRYASRTTTTNTNTKPSTNNANPTLHITHERARNIPPRLFNVAVRPVINNHFDVDEEYHIGDWYYSEHGQYAFSTAPRLYKTSAIHKERAAITGPNTNFVLQRRVGRQLVISATAFLPLGWFVLGYIALLGHGADWLVHWRSRGEAIGFHYKEVRFARRAAGGVLISLVIVGLVIGTIVAALHENDS</sequence>
<feature type="compositionally biased region" description="Polar residues" evidence="1">
    <location>
        <begin position="1244"/>
        <end position="1256"/>
    </location>
</feature>
<keyword evidence="2" id="KW-0472">Membrane</keyword>
<accession>A0A1D2JDZ3</accession>
<proteinExistence type="predicted"/>
<dbReference type="VEuPathDB" id="FungiDB:PABG_04429"/>
<feature type="transmembrane region" description="Helical" evidence="2">
    <location>
        <begin position="1443"/>
        <end position="1465"/>
    </location>
</feature>
<feature type="transmembrane region" description="Helical" evidence="2">
    <location>
        <begin position="1494"/>
        <end position="1516"/>
    </location>
</feature>
<feature type="region of interest" description="Disordered" evidence="1">
    <location>
        <begin position="686"/>
        <end position="705"/>
    </location>
</feature>
<name>A0A1D2JDZ3_PARBR</name>
<feature type="region of interest" description="Disordered" evidence="1">
    <location>
        <begin position="1244"/>
        <end position="1265"/>
    </location>
</feature>
<evidence type="ECO:0000313" key="4">
    <source>
        <dbReference type="Proteomes" id="UP000242814"/>
    </source>
</evidence>
<feature type="compositionally biased region" description="Pro residues" evidence="1">
    <location>
        <begin position="211"/>
        <end position="221"/>
    </location>
</feature>
<feature type="compositionally biased region" description="Polar residues" evidence="1">
    <location>
        <begin position="321"/>
        <end position="330"/>
    </location>
</feature>
<keyword evidence="2" id="KW-0812">Transmembrane</keyword>
<evidence type="ECO:0000256" key="2">
    <source>
        <dbReference type="SAM" id="Phobius"/>
    </source>
</evidence>
<comment type="caution">
    <text evidence="3">The sequence shown here is derived from an EMBL/GenBank/DDBJ whole genome shotgun (WGS) entry which is preliminary data.</text>
</comment>
<feature type="compositionally biased region" description="Polar residues" evidence="1">
    <location>
        <begin position="1164"/>
        <end position="1180"/>
    </location>
</feature>
<feature type="compositionally biased region" description="Polar residues" evidence="1">
    <location>
        <begin position="473"/>
        <end position="488"/>
    </location>
</feature>
<evidence type="ECO:0000256" key="1">
    <source>
        <dbReference type="SAM" id="MobiDB-lite"/>
    </source>
</evidence>
<gene>
    <name evidence="3" type="ORF">ACO22_04131</name>
</gene>
<feature type="compositionally biased region" description="Polar residues" evidence="1">
    <location>
        <begin position="418"/>
        <end position="439"/>
    </location>
</feature>
<feature type="region of interest" description="Disordered" evidence="1">
    <location>
        <begin position="1099"/>
        <end position="1131"/>
    </location>
</feature>
<feature type="compositionally biased region" description="Low complexity" evidence="1">
    <location>
        <begin position="1341"/>
        <end position="1358"/>
    </location>
</feature>
<evidence type="ECO:0000313" key="3">
    <source>
        <dbReference type="EMBL" id="ODH27670.1"/>
    </source>
</evidence>
<dbReference type="VEuPathDB" id="FungiDB:PADG_04822"/>
<reference evidence="3 4" key="1">
    <citation type="submission" date="2016-06" db="EMBL/GenBank/DDBJ databases">
        <authorList>
            <person name="Kjaerup R.B."/>
            <person name="Dalgaard T.S."/>
            <person name="Juul-Madsen H.R."/>
        </authorList>
    </citation>
    <scope>NUCLEOTIDE SEQUENCE [LARGE SCALE GENOMIC DNA]</scope>
    <source>
        <strain evidence="3 4">Pb300</strain>
    </source>
</reference>
<feature type="region of interest" description="Disordered" evidence="1">
    <location>
        <begin position="321"/>
        <end position="365"/>
    </location>
</feature>
<feature type="compositionally biased region" description="Low complexity" evidence="1">
    <location>
        <begin position="1039"/>
        <end position="1064"/>
    </location>
</feature>
<dbReference type="Proteomes" id="UP000242814">
    <property type="component" value="Unassembled WGS sequence"/>
</dbReference>
<feature type="region of interest" description="Disordered" evidence="1">
    <location>
        <begin position="969"/>
        <end position="1004"/>
    </location>
</feature>
<organism evidence="3 4">
    <name type="scientific">Paracoccidioides brasiliensis</name>
    <dbReference type="NCBI Taxonomy" id="121759"/>
    <lineage>
        <taxon>Eukaryota</taxon>
        <taxon>Fungi</taxon>
        <taxon>Dikarya</taxon>
        <taxon>Ascomycota</taxon>
        <taxon>Pezizomycotina</taxon>
        <taxon>Eurotiomycetes</taxon>
        <taxon>Eurotiomycetidae</taxon>
        <taxon>Onygenales</taxon>
        <taxon>Ajellomycetaceae</taxon>
        <taxon>Paracoccidioides</taxon>
    </lineage>
</organism>
<feature type="region of interest" description="Disordered" evidence="1">
    <location>
        <begin position="795"/>
        <end position="822"/>
    </location>
</feature>
<feature type="region of interest" description="Disordered" evidence="1">
    <location>
        <begin position="416"/>
        <end position="509"/>
    </location>
</feature>
<feature type="compositionally biased region" description="Acidic residues" evidence="1">
    <location>
        <begin position="457"/>
        <end position="466"/>
    </location>
</feature>
<dbReference type="EMBL" id="LZYO01000157">
    <property type="protein sequence ID" value="ODH27670.1"/>
    <property type="molecule type" value="Genomic_DNA"/>
</dbReference>
<feature type="region of interest" description="Disordered" evidence="1">
    <location>
        <begin position="202"/>
        <end position="230"/>
    </location>
</feature>
<feature type="region of interest" description="Disordered" evidence="1">
    <location>
        <begin position="1148"/>
        <end position="1211"/>
    </location>
</feature>
<feature type="region of interest" description="Disordered" evidence="1">
    <location>
        <begin position="1336"/>
        <end position="1358"/>
    </location>
</feature>
<protein>
    <submittedName>
        <fullName evidence="3">Uncharacterized protein</fullName>
    </submittedName>
</protein>
<keyword evidence="2" id="KW-1133">Transmembrane helix</keyword>
<feature type="region of interest" description="Disordered" evidence="1">
    <location>
        <begin position="1039"/>
        <end position="1071"/>
    </location>
</feature>